<dbReference type="PROSITE" id="PS50893">
    <property type="entry name" value="ABC_TRANSPORTER_2"/>
    <property type="match status" value="1"/>
</dbReference>
<dbReference type="PANTHER" id="PTHR43038:SF3">
    <property type="entry name" value="ABC TRANSPORTER G FAMILY MEMBER 20 ISOFORM X1"/>
    <property type="match status" value="1"/>
</dbReference>
<evidence type="ECO:0000259" key="2">
    <source>
        <dbReference type="PROSITE" id="PS50893"/>
    </source>
</evidence>
<dbReference type="GO" id="GO:0016887">
    <property type="term" value="F:ATP hydrolysis activity"/>
    <property type="evidence" value="ECO:0007669"/>
    <property type="project" value="InterPro"/>
</dbReference>
<protein>
    <submittedName>
        <fullName evidence="4">ATP-binding cassette domain-containing protein</fullName>
    </submittedName>
</protein>
<dbReference type="PIRSF" id="PIRSF036612">
    <property type="entry name" value="ABC_ATP_LytTR"/>
    <property type="match status" value="1"/>
</dbReference>
<dbReference type="InterPro" id="IPR027417">
    <property type="entry name" value="P-loop_NTPase"/>
</dbReference>
<dbReference type="RefSeq" id="WP_160646805.1">
    <property type="nucleotide sequence ID" value="NZ_SIJB01000029.1"/>
</dbReference>
<comment type="caution">
    <text evidence="4">The sequence shown here is derived from an EMBL/GenBank/DDBJ whole genome shotgun (WGS) entry which is preliminary data.</text>
</comment>
<keyword evidence="4" id="KW-0067">ATP-binding</keyword>
<dbReference type="InterPro" id="IPR003439">
    <property type="entry name" value="ABC_transporter-like_ATP-bd"/>
</dbReference>
<dbReference type="AlphaFoldDB" id="A0A6N9Q5I3"/>
<feature type="region of interest" description="Disordered" evidence="1">
    <location>
        <begin position="220"/>
        <end position="255"/>
    </location>
</feature>
<gene>
    <name evidence="4" type="ORF">ERL59_13660</name>
</gene>
<accession>A0A6N9Q5I3</accession>
<dbReference type="Proteomes" id="UP000448943">
    <property type="component" value="Unassembled WGS sequence"/>
</dbReference>
<dbReference type="InterPro" id="IPR012046">
    <property type="entry name" value="LytTR_ABC"/>
</dbReference>
<feature type="compositionally biased region" description="Basic and acidic residues" evidence="1">
    <location>
        <begin position="237"/>
        <end position="247"/>
    </location>
</feature>
<dbReference type="PANTHER" id="PTHR43038">
    <property type="entry name" value="ATP-BINDING CASSETTE, SUB-FAMILY H, MEMBER 1"/>
    <property type="match status" value="1"/>
</dbReference>
<evidence type="ECO:0000256" key="1">
    <source>
        <dbReference type="SAM" id="MobiDB-lite"/>
    </source>
</evidence>
<proteinExistence type="predicted"/>
<evidence type="ECO:0000259" key="3">
    <source>
        <dbReference type="PROSITE" id="PS50930"/>
    </source>
</evidence>
<organism evidence="4 5">
    <name type="scientific">Chengkuizengella marina</name>
    <dbReference type="NCBI Taxonomy" id="2507566"/>
    <lineage>
        <taxon>Bacteria</taxon>
        <taxon>Bacillati</taxon>
        <taxon>Bacillota</taxon>
        <taxon>Bacilli</taxon>
        <taxon>Bacillales</taxon>
        <taxon>Paenibacillaceae</taxon>
        <taxon>Chengkuizengella</taxon>
    </lineage>
</organism>
<dbReference type="EMBL" id="SIJB01000029">
    <property type="protein sequence ID" value="NBI29993.1"/>
    <property type="molecule type" value="Genomic_DNA"/>
</dbReference>
<feature type="domain" description="HTH LytTR-type" evidence="3">
    <location>
        <begin position="270"/>
        <end position="376"/>
    </location>
</feature>
<dbReference type="Pfam" id="PF04397">
    <property type="entry name" value="LytTR"/>
    <property type="match status" value="1"/>
</dbReference>
<dbReference type="Pfam" id="PF00005">
    <property type="entry name" value="ABC_tran"/>
    <property type="match status" value="1"/>
</dbReference>
<dbReference type="PROSITE" id="PS50930">
    <property type="entry name" value="HTH_LYTTR"/>
    <property type="match status" value="1"/>
</dbReference>
<reference evidence="4 5" key="1">
    <citation type="submission" date="2019-01" db="EMBL/GenBank/DDBJ databases">
        <title>Chengkuizengella sp. nov., isolated from deep-sea sediment of East Pacific Ocean.</title>
        <authorList>
            <person name="Yang J."/>
            <person name="Lai Q."/>
            <person name="Shao Z."/>
        </authorList>
    </citation>
    <scope>NUCLEOTIDE SEQUENCE [LARGE SCALE GENOMIC DNA]</scope>
    <source>
        <strain evidence="4 5">YPA3-1-1</strain>
    </source>
</reference>
<dbReference type="OrthoDB" id="9809318at2"/>
<dbReference type="Gene3D" id="3.40.50.300">
    <property type="entry name" value="P-loop containing nucleotide triphosphate hydrolases"/>
    <property type="match status" value="1"/>
</dbReference>
<dbReference type="InterPro" id="IPR007492">
    <property type="entry name" value="LytTR_DNA-bd_dom"/>
</dbReference>
<keyword evidence="5" id="KW-1185">Reference proteome</keyword>
<feature type="domain" description="ABC transporter" evidence="2">
    <location>
        <begin position="4"/>
        <end position="228"/>
    </location>
</feature>
<evidence type="ECO:0000313" key="5">
    <source>
        <dbReference type="Proteomes" id="UP000448943"/>
    </source>
</evidence>
<dbReference type="SUPFAM" id="SSF52540">
    <property type="entry name" value="P-loop containing nucleoside triphosphate hydrolases"/>
    <property type="match status" value="1"/>
</dbReference>
<sequence>MSILNIKQLEKNIGNSVLFPAIDLEIHEGEVIAIQCNREVGSKFIQLMIGELPASGGEILFFGNPLNKNFKSFSKRVGIVLLNENLYERLTPKQYLQFYKQLYEVKIDIKPLLEQAGLSSKSNMKINRLSFSEKKRLHFARVFVHQPDLIILEEPDQNVDIESRIIIQKMINEFIAQKKAVLITTSYLESAIMMTNHVYHLNVQGLKKLEVMDEEDNVKNEREEMESEIEVNSTEPDITKGKNKETENVEIESAEEESTSSNIQVRFEKIPAKVDEKIILFDPMEIDFVESSEGISHLHVKGEVFPCTYTLNDLFSRLQPFGFFRCHRSYIVNLQKVREVITWTRNSYSLVLDDSKKSSIPLSKGKLADLKGIIGF</sequence>
<evidence type="ECO:0000313" key="4">
    <source>
        <dbReference type="EMBL" id="NBI29993.1"/>
    </source>
</evidence>
<name>A0A6N9Q5I3_9BACL</name>
<dbReference type="GO" id="GO:0005524">
    <property type="term" value="F:ATP binding"/>
    <property type="evidence" value="ECO:0007669"/>
    <property type="project" value="UniProtKB-KW"/>
</dbReference>
<dbReference type="GO" id="GO:0003677">
    <property type="term" value="F:DNA binding"/>
    <property type="evidence" value="ECO:0007669"/>
    <property type="project" value="InterPro"/>
</dbReference>
<dbReference type="Gene3D" id="2.40.50.1020">
    <property type="entry name" value="LytTr DNA-binding domain"/>
    <property type="match status" value="1"/>
</dbReference>
<keyword evidence="4" id="KW-0547">Nucleotide-binding</keyword>
<dbReference type="SMART" id="SM00850">
    <property type="entry name" value="LytTR"/>
    <property type="match status" value="1"/>
</dbReference>